<dbReference type="InterPro" id="IPR021711">
    <property type="entry name" value="DUF3295"/>
</dbReference>
<dbReference type="AlphaFoldDB" id="A0AAN6VCU6"/>
<gene>
    <name evidence="3" type="ORF">C8A00DRAFT_38706</name>
</gene>
<dbReference type="EMBL" id="MU857277">
    <property type="protein sequence ID" value="KAK4148714.1"/>
    <property type="molecule type" value="Genomic_DNA"/>
</dbReference>
<feature type="compositionally biased region" description="Acidic residues" evidence="1">
    <location>
        <begin position="51"/>
        <end position="73"/>
    </location>
</feature>
<dbReference type="Proteomes" id="UP001302745">
    <property type="component" value="Unassembled WGS sequence"/>
</dbReference>
<comment type="caution">
    <text evidence="3">The sequence shown here is derived from an EMBL/GenBank/DDBJ whole genome shotgun (WGS) entry which is preliminary data.</text>
</comment>
<feature type="compositionally biased region" description="Polar residues" evidence="1">
    <location>
        <begin position="14"/>
        <end position="34"/>
    </location>
</feature>
<reference evidence="3" key="2">
    <citation type="submission" date="2023-05" db="EMBL/GenBank/DDBJ databases">
        <authorList>
            <consortium name="Lawrence Berkeley National Laboratory"/>
            <person name="Steindorff A."/>
            <person name="Hensen N."/>
            <person name="Bonometti L."/>
            <person name="Westerberg I."/>
            <person name="Brannstrom I.O."/>
            <person name="Guillou S."/>
            <person name="Cros-Aarteil S."/>
            <person name="Calhoun S."/>
            <person name="Haridas S."/>
            <person name="Kuo A."/>
            <person name="Mondo S."/>
            <person name="Pangilinan J."/>
            <person name="Riley R."/>
            <person name="Labutti K."/>
            <person name="Andreopoulos B."/>
            <person name="Lipzen A."/>
            <person name="Chen C."/>
            <person name="Yanf M."/>
            <person name="Daum C."/>
            <person name="Ng V."/>
            <person name="Clum A."/>
            <person name="Ohm R."/>
            <person name="Martin F."/>
            <person name="Silar P."/>
            <person name="Natvig D."/>
            <person name="Lalanne C."/>
            <person name="Gautier V."/>
            <person name="Ament-Velasquez S.L."/>
            <person name="Kruys A."/>
            <person name="Hutchinson M.I."/>
            <person name="Powell A.J."/>
            <person name="Barry K."/>
            <person name="Miller A.N."/>
            <person name="Grigoriev I.V."/>
            <person name="Debuchy R."/>
            <person name="Gladieux P."/>
            <person name="Thoren M.H."/>
            <person name="Johannesson H."/>
        </authorList>
    </citation>
    <scope>NUCLEOTIDE SEQUENCE</scope>
    <source>
        <strain evidence="3">CBS 538.74</strain>
    </source>
</reference>
<proteinExistence type="predicted"/>
<dbReference type="Pfam" id="PF11702">
    <property type="entry name" value="DUF3295"/>
    <property type="match status" value="1"/>
</dbReference>
<organism evidence="3 4">
    <name type="scientific">Chaetomidium leptoderma</name>
    <dbReference type="NCBI Taxonomy" id="669021"/>
    <lineage>
        <taxon>Eukaryota</taxon>
        <taxon>Fungi</taxon>
        <taxon>Dikarya</taxon>
        <taxon>Ascomycota</taxon>
        <taxon>Pezizomycotina</taxon>
        <taxon>Sordariomycetes</taxon>
        <taxon>Sordariomycetidae</taxon>
        <taxon>Sordariales</taxon>
        <taxon>Chaetomiaceae</taxon>
        <taxon>Chaetomidium</taxon>
    </lineage>
</organism>
<evidence type="ECO:0000259" key="2">
    <source>
        <dbReference type="Pfam" id="PF11702"/>
    </source>
</evidence>
<evidence type="ECO:0000313" key="4">
    <source>
        <dbReference type="Proteomes" id="UP001302745"/>
    </source>
</evidence>
<feature type="region of interest" description="Disordered" evidence="1">
    <location>
        <begin position="1"/>
        <end position="34"/>
    </location>
</feature>
<feature type="region of interest" description="Disordered" evidence="1">
    <location>
        <begin position="50"/>
        <end position="83"/>
    </location>
</feature>
<evidence type="ECO:0000256" key="1">
    <source>
        <dbReference type="SAM" id="MobiDB-lite"/>
    </source>
</evidence>
<evidence type="ECO:0000313" key="3">
    <source>
        <dbReference type="EMBL" id="KAK4148714.1"/>
    </source>
</evidence>
<name>A0AAN6VCU6_9PEZI</name>
<feature type="domain" description="DUF3295" evidence="2">
    <location>
        <begin position="23"/>
        <end position="112"/>
    </location>
</feature>
<sequence length="115" mass="12667">MLQFKGSSGDAAIQGSQQFQTPIPTSNRQETASFNSQVVTQTYTFSAIMDSEGDYDESAIDDDDGDWEEESAEESGSSMAEDNINFRRVDSSNNLPSRRSLITVMLSSGAHKHYL</sequence>
<protein>
    <recommendedName>
        <fullName evidence="2">DUF3295 domain-containing protein</fullName>
    </recommendedName>
</protein>
<reference evidence="3" key="1">
    <citation type="journal article" date="2023" name="Mol. Phylogenet. Evol.">
        <title>Genome-scale phylogeny and comparative genomics of the fungal order Sordariales.</title>
        <authorList>
            <person name="Hensen N."/>
            <person name="Bonometti L."/>
            <person name="Westerberg I."/>
            <person name="Brannstrom I.O."/>
            <person name="Guillou S."/>
            <person name="Cros-Aarteil S."/>
            <person name="Calhoun S."/>
            <person name="Haridas S."/>
            <person name="Kuo A."/>
            <person name="Mondo S."/>
            <person name="Pangilinan J."/>
            <person name="Riley R."/>
            <person name="LaButti K."/>
            <person name="Andreopoulos B."/>
            <person name="Lipzen A."/>
            <person name="Chen C."/>
            <person name="Yan M."/>
            <person name="Daum C."/>
            <person name="Ng V."/>
            <person name="Clum A."/>
            <person name="Steindorff A."/>
            <person name="Ohm R.A."/>
            <person name="Martin F."/>
            <person name="Silar P."/>
            <person name="Natvig D.O."/>
            <person name="Lalanne C."/>
            <person name="Gautier V."/>
            <person name="Ament-Velasquez S.L."/>
            <person name="Kruys A."/>
            <person name="Hutchinson M.I."/>
            <person name="Powell A.J."/>
            <person name="Barry K."/>
            <person name="Miller A.N."/>
            <person name="Grigoriev I.V."/>
            <person name="Debuchy R."/>
            <person name="Gladieux P."/>
            <person name="Hiltunen Thoren M."/>
            <person name="Johannesson H."/>
        </authorList>
    </citation>
    <scope>NUCLEOTIDE SEQUENCE</scope>
    <source>
        <strain evidence="3">CBS 538.74</strain>
    </source>
</reference>
<accession>A0AAN6VCU6</accession>
<keyword evidence="4" id="KW-1185">Reference proteome</keyword>